<evidence type="ECO:0000313" key="2">
    <source>
        <dbReference type="Proteomes" id="UP000610931"/>
    </source>
</evidence>
<dbReference type="AlphaFoldDB" id="A0A8J7JEH0"/>
<reference evidence="1" key="1">
    <citation type="submission" date="2020-12" db="EMBL/GenBank/DDBJ databases">
        <title>Snuella sp. nov., isolated from sediment in Incheon.</title>
        <authorList>
            <person name="Kim W."/>
        </authorList>
    </citation>
    <scope>NUCLEOTIDE SEQUENCE</scope>
    <source>
        <strain evidence="1">CAU 1569</strain>
    </source>
</reference>
<dbReference type="EMBL" id="JAELVQ010000055">
    <property type="protein sequence ID" value="MBJ6369889.1"/>
    <property type="molecule type" value="Genomic_DNA"/>
</dbReference>
<dbReference type="RefSeq" id="WP_199117011.1">
    <property type="nucleotide sequence ID" value="NZ_JAELVQ010000055.1"/>
</dbReference>
<name>A0A8J7JEH0_9FLAO</name>
<sequence>MKNVFLIIFMLGFLTCYAQNKSELIIGTWKFDKKIDLRTFLEKESDINKEPQTIESDEKPDTFLTFNKTNSYYNKKEFGQWEIKKDTLLIYRKVSKDKEHLDQRIRNEYLKDKFLVLKKDGIYLSNPFYLRIKSISNETLEFGSEKRFSIYRKIK</sequence>
<evidence type="ECO:0008006" key="3">
    <source>
        <dbReference type="Google" id="ProtNLM"/>
    </source>
</evidence>
<protein>
    <recommendedName>
        <fullName evidence="3">Lipocalin-like domain-containing protein</fullName>
    </recommendedName>
</protein>
<comment type="caution">
    <text evidence="1">The sequence shown here is derived from an EMBL/GenBank/DDBJ whole genome shotgun (WGS) entry which is preliminary data.</text>
</comment>
<evidence type="ECO:0000313" key="1">
    <source>
        <dbReference type="EMBL" id="MBJ6369889.1"/>
    </source>
</evidence>
<dbReference type="Proteomes" id="UP000610931">
    <property type="component" value="Unassembled WGS sequence"/>
</dbReference>
<proteinExistence type="predicted"/>
<organism evidence="1 2">
    <name type="scientific">Snuella sedimenti</name>
    <dbReference type="NCBI Taxonomy" id="2798802"/>
    <lineage>
        <taxon>Bacteria</taxon>
        <taxon>Pseudomonadati</taxon>
        <taxon>Bacteroidota</taxon>
        <taxon>Flavobacteriia</taxon>
        <taxon>Flavobacteriales</taxon>
        <taxon>Flavobacteriaceae</taxon>
        <taxon>Snuella</taxon>
    </lineage>
</organism>
<accession>A0A8J7JEH0</accession>
<gene>
    <name evidence="1" type="ORF">JF259_17540</name>
</gene>
<keyword evidence="2" id="KW-1185">Reference proteome</keyword>